<protein>
    <recommendedName>
        <fullName evidence="4">Beta protein</fullName>
    </recommendedName>
</protein>
<organism evidence="2 3">
    <name type="scientific">Agrobacterium burrii</name>
    <dbReference type="NCBI Taxonomy" id="2815339"/>
    <lineage>
        <taxon>Bacteria</taxon>
        <taxon>Pseudomonadati</taxon>
        <taxon>Pseudomonadota</taxon>
        <taxon>Alphaproteobacteria</taxon>
        <taxon>Hyphomicrobiales</taxon>
        <taxon>Rhizobiaceae</taxon>
        <taxon>Rhizobium/Agrobacterium group</taxon>
        <taxon>Agrobacterium</taxon>
        <taxon>Agrobacterium tumefaciens complex</taxon>
    </lineage>
</organism>
<feature type="region of interest" description="Disordered" evidence="1">
    <location>
        <begin position="66"/>
        <end position="105"/>
    </location>
</feature>
<dbReference type="Pfam" id="PF14350">
    <property type="entry name" value="Beta_protein"/>
    <property type="match status" value="1"/>
</dbReference>
<reference evidence="2 3" key="1">
    <citation type="submission" date="2021-03" db="EMBL/GenBank/DDBJ databases">
        <title>Whole genome sequence of Agrobacterium sp. strain Rnr.</title>
        <authorList>
            <person name="Mafakheri H."/>
            <person name="Taghavi S.M."/>
            <person name="Nemanja K."/>
            <person name="Osdaghi E."/>
        </authorList>
    </citation>
    <scope>NUCLEOTIDE SEQUENCE [LARGE SCALE GENOMIC DNA]</scope>
    <source>
        <strain evidence="2 3">Rnr</strain>
    </source>
</reference>
<keyword evidence="3" id="KW-1185">Reference proteome</keyword>
<dbReference type="InterPro" id="IPR025683">
    <property type="entry name" value="Protein_beta"/>
</dbReference>
<gene>
    <name evidence="2" type="ORF">JZX89_16215</name>
</gene>
<comment type="caution">
    <text evidence="2">The sequence shown here is derived from an EMBL/GenBank/DDBJ whole genome shotgun (WGS) entry which is preliminary data.</text>
</comment>
<dbReference type="EMBL" id="JAFLNA010000008">
    <property type="protein sequence ID" value="MBO0132279.1"/>
    <property type="molecule type" value="Genomic_DNA"/>
</dbReference>
<evidence type="ECO:0000313" key="3">
    <source>
        <dbReference type="Proteomes" id="UP000664699"/>
    </source>
</evidence>
<evidence type="ECO:0000256" key="1">
    <source>
        <dbReference type="SAM" id="MobiDB-lite"/>
    </source>
</evidence>
<dbReference type="RefSeq" id="WP_207134715.1">
    <property type="nucleotide sequence ID" value="NZ_JAFLNA010000008.1"/>
</dbReference>
<evidence type="ECO:0000313" key="2">
    <source>
        <dbReference type="EMBL" id="MBO0132279.1"/>
    </source>
</evidence>
<sequence length="387" mass="43611">MFDGSPYFPAMSTRVHEQLAYAKCPDDVKDAMVPIVTLTRYKKSETLAETASVLLSDLGGRSAIVDFDPEPRPTTSAEEAAERRKRNAEARMAKGEPPARPRSIKQLGNDAENRHRTEVFNQHVSDLIDPRGGASRWIEMISEFPTLIPVIQIAPGQIEPQIDIVRRKGMRGAFRIKARDPNQTRMFLESIAAVRDNANSIAVVVDFEDVRGRISPTLEAAKTFYSQLYEGLGDAADTLQTILLSNSFPKPPLKDVARNLEIEDTRFHRELSTTFATHYGDYMSIPPRRGSGITANGWFPHVDLVSPDHWHISLYENNSDETKYIDAAVDIVKGEYWRKRENCWGATIIERVSSERSLAIDGKRFTTPTSWLTVRANQHVTQMALNR</sequence>
<proteinExistence type="predicted"/>
<dbReference type="Proteomes" id="UP000664699">
    <property type="component" value="Unassembled WGS sequence"/>
</dbReference>
<accession>A0ABS3EJZ9</accession>
<name>A0ABS3EJZ9_9HYPH</name>
<feature type="compositionally biased region" description="Basic and acidic residues" evidence="1">
    <location>
        <begin position="87"/>
        <end position="99"/>
    </location>
</feature>
<evidence type="ECO:0008006" key="4">
    <source>
        <dbReference type="Google" id="ProtNLM"/>
    </source>
</evidence>